<dbReference type="RefSeq" id="WP_184946940.1">
    <property type="nucleotide sequence ID" value="NZ_BAAAWZ010000001.1"/>
</dbReference>
<evidence type="ECO:0000313" key="2">
    <source>
        <dbReference type="EMBL" id="MBB5966660.1"/>
    </source>
</evidence>
<evidence type="ECO:0000256" key="1">
    <source>
        <dbReference type="SAM" id="Phobius"/>
    </source>
</evidence>
<feature type="transmembrane region" description="Helical" evidence="1">
    <location>
        <begin position="50"/>
        <end position="75"/>
    </location>
</feature>
<dbReference type="Proteomes" id="UP000562352">
    <property type="component" value="Unassembled WGS sequence"/>
</dbReference>
<keyword evidence="1" id="KW-0812">Transmembrane</keyword>
<name>A0A841D9L0_PLAVE</name>
<dbReference type="EMBL" id="JACHJJ010000025">
    <property type="protein sequence ID" value="MBB5966660.1"/>
    <property type="molecule type" value="Genomic_DNA"/>
</dbReference>
<keyword evidence="1" id="KW-0472">Membrane</keyword>
<accession>A0A841D9L0</accession>
<keyword evidence="3" id="KW-1185">Reference proteome</keyword>
<reference evidence="2 3" key="1">
    <citation type="submission" date="2020-08" db="EMBL/GenBank/DDBJ databases">
        <title>Genomic Encyclopedia of Type Strains, Phase III (KMG-III): the genomes of soil and plant-associated and newly described type strains.</title>
        <authorList>
            <person name="Whitman W."/>
        </authorList>
    </citation>
    <scope>NUCLEOTIDE SEQUENCE [LARGE SCALE GENOMIC DNA]</scope>
    <source>
        <strain evidence="2 3">CECT 3303</strain>
    </source>
</reference>
<protein>
    <submittedName>
        <fullName evidence="2">Uncharacterized protein</fullName>
    </submittedName>
</protein>
<proteinExistence type="predicted"/>
<dbReference type="AlphaFoldDB" id="A0A841D9L0"/>
<sequence>MEPRSRPPSLVVDPSLPAAVSSVLRSSPEILRSVRLGDIPSAPGPDPVKVFSAAALLGLAWALTSLTGMLLLLAVAGVLTGMRRLTADPAARQARRRMRVALDHSHRFVLPEDLDADCGALLRRAQDAAETVLGSQVNRAGLLDAIDNAVTLPDQVWQTATKLARLSAMRAEHRRIVPAAPPPEVAEAFAPYSGALERAADSLAGRVRALEEYAAQVSRADAVYRSYRQLELLAERTPQYEDLLAETAGDELAVPRLEEMTGQARRIRELFLESMAEARRAAGHLTGTGTA</sequence>
<comment type="caution">
    <text evidence="2">The sequence shown here is derived from an EMBL/GenBank/DDBJ whole genome shotgun (WGS) entry which is preliminary data.</text>
</comment>
<keyword evidence="1" id="KW-1133">Transmembrane helix</keyword>
<gene>
    <name evidence="2" type="ORF">FHS22_005952</name>
</gene>
<organism evidence="2 3">
    <name type="scientific">Planomonospora venezuelensis</name>
    <dbReference type="NCBI Taxonomy" id="1999"/>
    <lineage>
        <taxon>Bacteria</taxon>
        <taxon>Bacillati</taxon>
        <taxon>Actinomycetota</taxon>
        <taxon>Actinomycetes</taxon>
        <taxon>Streptosporangiales</taxon>
        <taxon>Streptosporangiaceae</taxon>
        <taxon>Planomonospora</taxon>
    </lineage>
</organism>
<evidence type="ECO:0000313" key="3">
    <source>
        <dbReference type="Proteomes" id="UP000562352"/>
    </source>
</evidence>